<organism evidence="2 3">
    <name type="scientific">Maridesulfovibrio salexigens (strain ATCC 14822 / DSM 2638 / NCIMB 8403 / VKM B-1763)</name>
    <name type="common">Desulfovibrio salexigens</name>
    <dbReference type="NCBI Taxonomy" id="526222"/>
    <lineage>
        <taxon>Bacteria</taxon>
        <taxon>Pseudomonadati</taxon>
        <taxon>Thermodesulfobacteriota</taxon>
        <taxon>Desulfovibrionia</taxon>
        <taxon>Desulfovibrionales</taxon>
        <taxon>Desulfovibrionaceae</taxon>
        <taxon>Maridesulfovibrio</taxon>
    </lineage>
</organism>
<name>C6C0B3_MARSD</name>
<dbReference type="eggNOG" id="COG1418">
    <property type="taxonomic scope" value="Bacteria"/>
</dbReference>
<protein>
    <submittedName>
        <fullName evidence="2">Metal dependent phophohydrolase</fullName>
    </submittedName>
</protein>
<dbReference type="CDD" id="cd00077">
    <property type="entry name" value="HDc"/>
    <property type="match status" value="1"/>
</dbReference>
<keyword evidence="3" id="KW-1185">Reference proteome</keyword>
<reference evidence="2 3" key="1">
    <citation type="submission" date="2009-06" db="EMBL/GenBank/DDBJ databases">
        <title>Complete sequence of Desulfovibrio salexigens DSM 2638.</title>
        <authorList>
            <consortium name="US DOE Joint Genome Institute"/>
            <person name="Lucas S."/>
            <person name="Copeland A."/>
            <person name="Lapidus A."/>
            <person name="Glavina del Rio T."/>
            <person name="Tice H."/>
            <person name="Bruce D."/>
            <person name="Goodwin L."/>
            <person name="Pitluck S."/>
            <person name="Munk A.C."/>
            <person name="Brettin T."/>
            <person name="Detter J.C."/>
            <person name="Han C."/>
            <person name="Tapia R."/>
            <person name="Larimer F."/>
            <person name="Land M."/>
            <person name="Hauser L."/>
            <person name="Kyrpides N."/>
            <person name="Anderson I."/>
            <person name="Wall J.D."/>
            <person name="Arkin A.P."/>
            <person name="Dehal P."/>
            <person name="Chivian D."/>
            <person name="Giles B."/>
            <person name="Hazen T.C."/>
        </authorList>
    </citation>
    <scope>NUCLEOTIDE SEQUENCE [LARGE SCALE GENOMIC DNA]</scope>
    <source>
        <strain evidence="3">ATCC 14822 / DSM 2638 / NCIMB 8403 / VKM B-1763</strain>
    </source>
</reference>
<evidence type="ECO:0000313" key="2">
    <source>
        <dbReference type="EMBL" id="ACS79047.1"/>
    </source>
</evidence>
<sequence length="219" mass="24459">MNKINLIKSPDKPTPGYPPMESSLTPPPPVKIDPLLPVPSAEQCMAWWDDYSMLENIKAHSMLVAKVAVQTSTLASESGVDIDIPTVQASALLHDIAKSYCIHHGGNHSQLGAAWVMQLTGNPVISMGVLHHVFWPFEPEADKYFLPLVISYADKRVMHDSFTTLEKRFNDLKVRYGKTEKIKQRIHKTYEQALILEERLGKLIGVDLNACSLDCGRLV</sequence>
<dbReference type="HOGENOM" id="CLU_116766_0_0_7"/>
<dbReference type="STRING" id="526222.Desal_0982"/>
<keyword evidence="2" id="KW-0378">Hydrolase</keyword>
<proteinExistence type="predicted"/>
<evidence type="ECO:0000313" key="3">
    <source>
        <dbReference type="Proteomes" id="UP000002601"/>
    </source>
</evidence>
<evidence type="ECO:0000256" key="1">
    <source>
        <dbReference type="SAM" id="MobiDB-lite"/>
    </source>
</evidence>
<dbReference type="SUPFAM" id="SSF109604">
    <property type="entry name" value="HD-domain/PDEase-like"/>
    <property type="match status" value="1"/>
</dbReference>
<dbReference type="Proteomes" id="UP000002601">
    <property type="component" value="Chromosome"/>
</dbReference>
<gene>
    <name evidence="2" type="ordered locus">Desal_0982</name>
</gene>
<dbReference type="GO" id="GO:0016787">
    <property type="term" value="F:hydrolase activity"/>
    <property type="evidence" value="ECO:0007669"/>
    <property type="project" value="UniProtKB-KW"/>
</dbReference>
<dbReference type="AlphaFoldDB" id="C6C0B3"/>
<dbReference type="InterPro" id="IPR003607">
    <property type="entry name" value="HD/PDEase_dom"/>
</dbReference>
<dbReference type="Gene3D" id="1.10.3210.10">
    <property type="entry name" value="Hypothetical protein af1432"/>
    <property type="match status" value="1"/>
</dbReference>
<feature type="region of interest" description="Disordered" evidence="1">
    <location>
        <begin position="1"/>
        <end position="29"/>
    </location>
</feature>
<dbReference type="KEGG" id="dsa:Desal_0982"/>
<accession>C6C0B3</accession>
<dbReference type="EMBL" id="CP001649">
    <property type="protein sequence ID" value="ACS79047.1"/>
    <property type="molecule type" value="Genomic_DNA"/>
</dbReference>